<dbReference type="InterPro" id="IPR050268">
    <property type="entry name" value="NADH-dep_flavin_reductase"/>
</dbReference>
<dbReference type="Gene3D" id="2.30.110.10">
    <property type="entry name" value="Electron Transport, Fmn-binding Protein, Chain A"/>
    <property type="match status" value="1"/>
</dbReference>
<gene>
    <name evidence="3" type="ORF">G6321_00023875</name>
</gene>
<dbReference type="AlphaFoldDB" id="A0A9X9Z495"/>
<sequence>MSSVSADGSTPTVLVCIHHQSKTAAAIVDNGVFCINILRDDQADIADHFGGRSKFGGDDKFAFGQWLSSETGAPRLAESVVAFDCRVISSERVGTHHIFVGAVGAVTVGSGRALIYADRVYGRAHPIPASQAS</sequence>
<dbReference type="GO" id="GO:0042602">
    <property type="term" value="F:riboflavin reductase (NADPH) activity"/>
    <property type="evidence" value="ECO:0007669"/>
    <property type="project" value="TreeGrafter"/>
</dbReference>
<proteinExistence type="predicted"/>
<feature type="domain" description="Flavin reductase like" evidence="2">
    <location>
        <begin position="1"/>
        <end position="123"/>
    </location>
</feature>
<evidence type="ECO:0000313" key="4">
    <source>
        <dbReference type="Proteomes" id="UP000564836"/>
    </source>
</evidence>
<dbReference type="SMART" id="SM00903">
    <property type="entry name" value="Flavin_Reduct"/>
    <property type="match status" value="1"/>
</dbReference>
<evidence type="ECO:0000256" key="1">
    <source>
        <dbReference type="ARBA" id="ARBA00023002"/>
    </source>
</evidence>
<evidence type="ECO:0000313" key="3">
    <source>
        <dbReference type="EMBL" id="UGX98000.1"/>
    </source>
</evidence>
<accession>A0A9X9Z495</accession>
<protein>
    <submittedName>
        <fullName evidence="3">Flavin reductase family protein</fullName>
    </submittedName>
</protein>
<dbReference type="InterPro" id="IPR012349">
    <property type="entry name" value="Split_barrel_FMN-bd"/>
</dbReference>
<dbReference type="Pfam" id="PF01613">
    <property type="entry name" value="Flavin_Reduct"/>
    <property type="match status" value="1"/>
</dbReference>
<name>A0A9X9Z495_9BRAD</name>
<dbReference type="GO" id="GO:0010181">
    <property type="term" value="F:FMN binding"/>
    <property type="evidence" value="ECO:0007669"/>
    <property type="project" value="InterPro"/>
</dbReference>
<reference evidence="3 4" key="1">
    <citation type="journal article" date="2017" name="Syst. Appl. Microbiol.">
        <title>Soybeans inoculated with root zone soils of Canadian native legumes harbour diverse and novel Bradyrhizobium spp. that possess agricultural potential.</title>
        <authorList>
            <person name="Bromfield E.S.P."/>
            <person name="Cloutier S."/>
            <person name="Tambong J.T."/>
            <person name="Tran Thi T.V."/>
        </authorList>
    </citation>
    <scope>NUCLEOTIDE SEQUENCE [LARGE SCALE GENOMIC DNA]</scope>
    <source>
        <strain evidence="3 4">323S2</strain>
    </source>
</reference>
<dbReference type="PANTHER" id="PTHR30466:SF1">
    <property type="entry name" value="FMN REDUCTASE (NADH) RUTF"/>
    <property type="match status" value="1"/>
</dbReference>
<dbReference type="RefSeq" id="WP_207794741.1">
    <property type="nucleotide sequence ID" value="NZ_CP088280.1"/>
</dbReference>
<dbReference type="EMBL" id="CP088280">
    <property type="protein sequence ID" value="UGX98000.1"/>
    <property type="molecule type" value="Genomic_DNA"/>
</dbReference>
<evidence type="ECO:0000259" key="2">
    <source>
        <dbReference type="SMART" id="SM00903"/>
    </source>
</evidence>
<dbReference type="Proteomes" id="UP000564836">
    <property type="component" value="Chromosome"/>
</dbReference>
<keyword evidence="1" id="KW-0560">Oxidoreductase</keyword>
<dbReference type="InterPro" id="IPR002563">
    <property type="entry name" value="Flavin_Rdtase-like_dom"/>
</dbReference>
<dbReference type="SUPFAM" id="SSF50475">
    <property type="entry name" value="FMN-binding split barrel"/>
    <property type="match status" value="1"/>
</dbReference>
<reference evidence="3 4" key="2">
    <citation type="journal article" date="2022" name="Int. J. Syst. Evol. Microbiol.">
        <title>Strains of Bradyrhizobium barranii sp. nov. associated with legumes native to Canada are symbionts of soybeans and belong to different subspecies (subsp. barranii subsp. nov. and subsp. apii subsp. nov.) and symbiovars (sv. glycinearum and sv. septentrionale).</title>
        <authorList>
            <person name="Bromfield E.S.P."/>
            <person name="Cloutier S."/>
            <person name="Wasai-Hara S."/>
            <person name="Minamisawa K."/>
        </authorList>
    </citation>
    <scope>NUCLEOTIDE SEQUENCE [LARGE SCALE GENOMIC DNA]</scope>
    <source>
        <strain evidence="3 4">323S2</strain>
    </source>
</reference>
<dbReference type="PANTHER" id="PTHR30466">
    <property type="entry name" value="FLAVIN REDUCTASE"/>
    <property type="match status" value="1"/>
</dbReference>
<organism evidence="3 4">
    <name type="scientific">Bradyrhizobium barranii subsp. barranii</name>
    <dbReference type="NCBI Taxonomy" id="2823807"/>
    <lineage>
        <taxon>Bacteria</taxon>
        <taxon>Pseudomonadati</taxon>
        <taxon>Pseudomonadota</taxon>
        <taxon>Alphaproteobacteria</taxon>
        <taxon>Hyphomicrobiales</taxon>
        <taxon>Nitrobacteraceae</taxon>
        <taxon>Bradyrhizobium</taxon>
        <taxon>Bradyrhizobium barranii</taxon>
    </lineage>
</organism>